<dbReference type="InterPro" id="IPR011008">
    <property type="entry name" value="Dimeric_a/b-barrel"/>
</dbReference>
<dbReference type="Gene3D" id="3.30.70.100">
    <property type="match status" value="1"/>
</dbReference>
<keyword evidence="3" id="KW-1185">Reference proteome</keyword>
<dbReference type="PANTHER" id="PTHR41521:SF4">
    <property type="entry name" value="BLR0684 PROTEIN"/>
    <property type="match status" value="1"/>
</dbReference>
<name>A0ABY8IK24_9HYPH</name>
<dbReference type="Proteomes" id="UP000318939">
    <property type="component" value="Chromosome"/>
</dbReference>
<accession>A0ABY8IK24</accession>
<dbReference type="InterPro" id="IPR010753">
    <property type="entry name" value="DUF1330"/>
</dbReference>
<organism evidence="2 3">
    <name type="scientific">Rhizobium rhododendri</name>
    <dbReference type="NCBI Taxonomy" id="2506430"/>
    <lineage>
        <taxon>Bacteria</taxon>
        <taxon>Pseudomonadati</taxon>
        <taxon>Pseudomonadota</taxon>
        <taxon>Alphaproteobacteria</taxon>
        <taxon>Hyphomicrobiales</taxon>
        <taxon>Rhizobiaceae</taxon>
        <taxon>Rhizobium/Agrobacterium group</taxon>
        <taxon>Rhizobium</taxon>
    </lineage>
</organism>
<protein>
    <submittedName>
        <fullName evidence="2">DUF1330 domain-containing protein</fullName>
    </submittedName>
</protein>
<dbReference type="SUPFAM" id="SSF54909">
    <property type="entry name" value="Dimeric alpha+beta barrel"/>
    <property type="match status" value="1"/>
</dbReference>
<feature type="domain" description="DUF1330" evidence="1">
    <location>
        <begin position="2"/>
        <end position="95"/>
    </location>
</feature>
<dbReference type="RefSeq" id="WP_142824339.1">
    <property type="nucleotide sequence ID" value="NZ_CP117267.1"/>
</dbReference>
<sequence>MSAYVVFVRDRITDPEEFATYGKMAPRAAEGREMKPLAFYGAVKTLEGDAVDGSVILEFPTMEAAQDWYDSPLYQEAVQHRFKGADYRVFVVEGVAG</sequence>
<evidence type="ECO:0000259" key="1">
    <source>
        <dbReference type="Pfam" id="PF07045"/>
    </source>
</evidence>
<evidence type="ECO:0000313" key="3">
    <source>
        <dbReference type="Proteomes" id="UP000318939"/>
    </source>
</evidence>
<reference evidence="2" key="1">
    <citation type="journal article" date="2019" name="Phytopathology">
        <title>A Novel Group of Rhizobium tumorigenes-Like Agrobacteria Associated with Crown Gall Disease of Rhododendron and Blueberry.</title>
        <authorList>
            <person name="Kuzmanovic N."/>
            <person name="Behrens P."/>
            <person name="Idczak E."/>
            <person name="Wagner S."/>
            <person name="Gotz M."/>
            <person name="Sproer C."/>
            <person name="Bunk B."/>
            <person name="Overmann J."/>
            <person name="Smalla K."/>
        </authorList>
    </citation>
    <scope>NUCLEOTIDE SEQUENCE</scope>
    <source>
        <strain evidence="2">Rho-6.2</strain>
    </source>
</reference>
<dbReference type="Pfam" id="PF07045">
    <property type="entry name" value="DUF1330"/>
    <property type="match status" value="1"/>
</dbReference>
<dbReference type="PANTHER" id="PTHR41521">
    <property type="match status" value="1"/>
</dbReference>
<gene>
    <name evidence="2" type="ORF">PR018_03085</name>
</gene>
<dbReference type="EMBL" id="CP117267">
    <property type="protein sequence ID" value="WFS23523.1"/>
    <property type="molecule type" value="Genomic_DNA"/>
</dbReference>
<evidence type="ECO:0000313" key="2">
    <source>
        <dbReference type="EMBL" id="WFS23523.1"/>
    </source>
</evidence>
<reference evidence="2" key="2">
    <citation type="journal article" date="2023" name="MicrobiologyOpen">
        <title>Genomics of the tumorigenes clade of the family Rhizobiaceae and description of Rhizobium rhododendri sp. nov.</title>
        <authorList>
            <person name="Kuzmanovic N."/>
            <person name="diCenzo G.C."/>
            <person name="Bunk B."/>
            <person name="Sproeer C."/>
            <person name="Fruehling A."/>
            <person name="Neumann-Schaal M."/>
            <person name="Overmann J."/>
            <person name="Smalla K."/>
        </authorList>
    </citation>
    <scope>NUCLEOTIDE SEQUENCE</scope>
    <source>
        <strain evidence="2">Rho-6.2</strain>
    </source>
</reference>
<proteinExistence type="predicted"/>